<feature type="compositionally biased region" description="Basic residues" evidence="1">
    <location>
        <begin position="93"/>
        <end position="115"/>
    </location>
</feature>
<feature type="compositionally biased region" description="Basic and acidic residues" evidence="1">
    <location>
        <begin position="131"/>
        <end position="143"/>
    </location>
</feature>
<gene>
    <name evidence="2" type="ORF">PoB_004979400</name>
</gene>
<organism evidence="2 3">
    <name type="scientific">Plakobranchus ocellatus</name>
    <dbReference type="NCBI Taxonomy" id="259542"/>
    <lineage>
        <taxon>Eukaryota</taxon>
        <taxon>Metazoa</taxon>
        <taxon>Spiralia</taxon>
        <taxon>Lophotrochozoa</taxon>
        <taxon>Mollusca</taxon>
        <taxon>Gastropoda</taxon>
        <taxon>Heterobranchia</taxon>
        <taxon>Euthyneura</taxon>
        <taxon>Panpulmonata</taxon>
        <taxon>Sacoglossa</taxon>
        <taxon>Placobranchoidea</taxon>
        <taxon>Plakobranchidae</taxon>
        <taxon>Plakobranchus</taxon>
    </lineage>
</organism>
<accession>A0AAV4BWV7</accession>
<proteinExistence type="predicted"/>
<keyword evidence="3" id="KW-1185">Reference proteome</keyword>
<dbReference type="Proteomes" id="UP000735302">
    <property type="component" value="Unassembled WGS sequence"/>
</dbReference>
<evidence type="ECO:0000256" key="1">
    <source>
        <dbReference type="SAM" id="MobiDB-lite"/>
    </source>
</evidence>
<dbReference type="EMBL" id="BLXT01005502">
    <property type="protein sequence ID" value="GFO23289.1"/>
    <property type="molecule type" value="Genomic_DNA"/>
</dbReference>
<sequence length="143" mass="16732">MQLLVTTVDTVDYTCRSFFKLILPTTPVLYPSGHQHCWRRSQKSTHLSFMTLTETPFLKGHACRIPALNAILHISCTIHCRWCNHNSMGSSKGRTRLRKSKTKTRKVERKKRLMKKCYVEPGDKRKRKMKCRESISPRYPGDH</sequence>
<protein>
    <submittedName>
        <fullName evidence="2">Uncharacterized protein</fullName>
    </submittedName>
</protein>
<name>A0AAV4BWV7_9GAST</name>
<reference evidence="2 3" key="1">
    <citation type="journal article" date="2021" name="Elife">
        <title>Chloroplast acquisition without the gene transfer in kleptoplastic sea slugs, Plakobranchus ocellatus.</title>
        <authorList>
            <person name="Maeda T."/>
            <person name="Takahashi S."/>
            <person name="Yoshida T."/>
            <person name="Shimamura S."/>
            <person name="Takaki Y."/>
            <person name="Nagai Y."/>
            <person name="Toyoda A."/>
            <person name="Suzuki Y."/>
            <person name="Arimoto A."/>
            <person name="Ishii H."/>
            <person name="Satoh N."/>
            <person name="Nishiyama T."/>
            <person name="Hasebe M."/>
            <person name="Maruyama T."/>
            <person name="Minagawa J."/>
            <person name="Obokata J."/>
            <person name="Shigenobu S."/>
        </authorList>
    </citation>
    <scope>NUCLEOTIDE SEQUENCE [LARGE SCALE GENOMIC DNA]</scope>
</reference>
<comment type="caution">
    <text evidence="2">The sequence shown here is derived from an EMBL/GenBank/DDBJ whole genome shotgun (WGS) entry which is preliminary data.</text>
</comment>
<feature type="region of interest" description="Disordered" evidence="1">
    <location>
        <begin position="86"/>
        <end position="143"/>
    </location>
</feature>
<dbReference type="AlphaFoldDB" id="A0AAV4BWV7"/>
<evidence type="ECO:0000313" key="2">
    <source>
        <dbReference type="EMBL" id="GFO23289.1"/>
    </source>
</evidence>
<evidence type="ECO:0000313" key="3">
    <source>
        <dbReference type="Proteomes" id="UP000735302"/>
    </source>
</evidence>